<dbReference type="Pfam" id="PF00532">
    <property type="entry name" value="Peripla_BP_1"/>
    <property type="match status" value="1"/>
</dbReference>
<dbReference type="PANTHER" id="PTHR30146">
    <property type="entry name" value="LACI-RELATED TRANSCRIPTIONAL REPRESSOR"/>
    <property type="match status" value="1"/>
</dbReference>
<sequence length="339" mass="37516">MGATINDIAKKAGVSLATVSRVLNNSGYVKEETRTKILDAIKDLDYTPSAIARGLSKNEVNTIGVIVPDITNSYFGEIIKGISEVAEEQGLNIVLFNTDDKLEKELRALNVIKEQRLRGVIMTPIFGGDDFNSQYFNTIESLSMPIVLVAADIKYSTFNGVFVDNIKGGFEATNLLIKEGHEKIAIITGLLSSERAIHELIGYKKALTLNNIRTRDEFIFKGDYKLDTGYKITKKILSMEDKPTAVVVCSNMMTLGCVKAMLEEHKKIPEDLSIVGFNKLEFLDMVGINLTYVEDSPIELGKAAMTMLNERISGKAINEVKRIRISPTIILNGSEKIKK</sequence>
<proteinExistence type="predicted"/>
<keyword evidence="1" id="KW-0678">Repressor</keyword>
<dbReference type="SUPFAM" id="SSF53822">
    <property type="entry name" value="Periplasmic binding protein-like I"/>
    <property type="match status" value="1"/>
</dbReference>
<dbReference type="SMART" id="SM00354">
    <property type="entry name" value="HTH_LACI"/>
    <property type="match status" value="1"/>
</dbReference>
<dbReference type="SUPFAM" id="SSF47413">
    <property type="entry name" value="lambda repressor-like DNA-binding domains"/>
    <property type="match status" value="1"/>
</dbReference>
<reference evidence="6" key="1">
    <citation type="submission" date="2020-12" db="EMBL/GenBank/DDBJ databases">
        <title>Clostridium thailandense sp. nov., a novel acetogenic bacterium isolated from peat land soil in Thailand.</title>
        <authorList>
            <person name="Chaikitkaew S."/>
            <person name="Birkeland N.K."/>
        </authorList>
    </citation>
    <scope>NUCLEOTIDE SEQUENCE</scope>
    <source>
        <strain evidence="6">DSM 17425</strain>
    </source>
</reference>
<dbReference type="InterPro" id="IPR028082">
    <property type="entry name" value="Peripla_BP_I"/>
</dbReference>
<evidence type="ECO:0000256" key="4">
    <source>
        <dbReference type="ARBA" id="ARBA00023163"/>
    </source>
</evidence>
<accession>A0A934M5T1</accession>
<evidence type="ECO:0000313" key="6">
    <source>
        <dbReference type="EMBL" id="MBI6872341.1"/>
    </source>
</evidence>
<name>A0A934M5T1_9CLOT</name>
<dbReference type="Gene3D" id="1.10.260.40">
    <property type="entry name" value="lambda repressor-like DNA-binding domains"/>
    <property type="match status" value="1"/>
</dbReference>
<dbReference type="InterPro" id="IPR010982">
    <property type="entry name" value="Lambda_DNA-bd_dom_sf"/>
</dbReference>
<keyword evidence="4" id="KW-0804">Transcription</keyword>
<dbReference type="Proteomes" id="UP000622687">
    <property type="component" value="Unassembled WGS sequence"/>
</dbReference>
<keyword evidence="3 6" id="KW-0238">DNA-binding</keyword>
<dbReference type="PANTHER" id="PTHR30146:SF148">
    <property type="entry name" value="HTH-TYPE TRANSCRIPTIONAL REPRESSOR PURR-RELATED"/>
    <property type="match status" value="1"/>
</dbReference>
<evidence type="ECO:0000256" key="2">
    <source>
        <dbReference type="ARBA" id="ARBA00023015"/>
    </source>
</evidence>
<dbReference type="InterPro" id="IPR001761">
    <property type="entry name" value="Peripla_BP/Lac1_sug-bd_dom"/>
</dbReference>
<protein>
    <submittedName>
        <fullName evidence="6">LacI family DNA-binding transcriptional regulator</fullName>
    </submittedName>
</protein>
<dbReference type="CDD" id="cd01392">
    <property type="entry name" value="HTH_LacI"/>
    <property type="match status" value="1"/>
</dbReference>
<dbReference type="RefSeq" id="WP_211141848.1">
    <property type="nucleotide sequence ID" value="NZ_JAEEGB010000006.1"/>
</dbReference>
<dbReference type="EMBL" id="JAEEGB010000006">
    <property type="protein sequence ID" value="MBI6872341.1"/>
    <property type="molecule type" value="Genomic_DNA"/>
</dbReference>
<organism evidence="6 7">
    <name type="scientific">Clostridium aciditolerans</name>
    <dbReference type="NCBI Taxonomy" id="339861"/>
    <lineage>
        <taxon>Bacteria</taxon>
        <taxon>Bacillati</taxon>
        <taxon>Bacillota</taxon>
        <taxon>Clostridia</taxon>
        <taxon>Eubacteriales</taxon>
        <taxon>Clostridiaceae</taxon>
        <taxon>Clostridium</taxon>
    </lineage>
</organism>
<feature type="domain" description="HTH lacI-type" evidence="5">
    <location>
        <begin position="3"/>
        <end position="57"/>
    </location>
</feature>
<gene>
    <name evidence="6" type="ORF">I6U51_06420</name>
</gene>
<evidence type="ECO:0000313" key="7">
    <source>
        <dbReference type="Proteomes" id="UP000622687"/>
    </source>
</evidence>
<dbReference type="Pfam" id="PF00356">
    <property type="entry name" value="LacI"/>
    <property type="match status" value="1"/>
</dbReference>
<evidence type="ECO:0000259" key="5">
    <source>
        <dbReference type="PROSITE" id="PS50932"/>
    </source>
</evidence>
<dbReference type="InterPro" id="IPR000843">
    <property type="entry name" value="HTH_LacI"/>
</dbReference>
<dbReference type="CDD" id="cd06267">
    <property type="entry name" value="PBP1_LacI_sugar_binding-like"/>
    <property type="match status" value="1"/>
</dbReference>
<dbReference type="PROSITE" id="PS50932">
    <property type="entry name" value="HTH_LACI_2"/>
    <property type="match status" value="1"/>
</dbReference>
<dbReference type="AlphaFoldDB" id="A0A934M5T1"/>
<dbReference type="PROSITE" id="PS00356">
    <property type="entry name" value="HTH_LACI_1"/>
    <property type="match status" value="1"/>
</dbReference>
<keyword evidence="7" id="KW-1185">Reference proteome</keyword>
<keyword evidence="2" id="KW-0805">Transcription regulation</keyword>
<dbReference type="Gene3D" id="3.40.50.2300">
    <property type="match status" value="2"/>
</dbReference>
<dbReference type="GO" id="GO:0000976">
    <property type="term" value="F:transcription cis-regulatory region binding"/>
    <property type="evidence" value="ECO:0007669"/>
    <property type="project" value="TreeGrafter"/>
</dbReference>
<comment type="caution">
    <text evidence="6">The sequence shown here is derived from an EMBL/GenBank/DDBJ whole genome shotgun (WGS) entry which is preliminary data.</text>
</comment>
<evidence type="ECO:0000256" key="1">
    <source>
        <dbReference type="ARBA" id="ARBA00022491"/>
    </source>
</evidence>
<dbReference type="PRINTS" id="PR00036">
    <property type="entry name" value="HTHLACI"/>
</dbReference>
<dbReference type="GO" id="GO:0003700">
    <property type="term" value="F:DNA-binding transcription factor activity"/>
    <property type="evidence" value="ECO:0007669"/>
    <property type="project" value="TreeGrafter"/>
</dbReference>
<evidence type="ECO:0000256" key="3">
    <source>
        <dbReference type="ARBA" id="ARBA00023125"/>
    </source>
</evidence>